<keyword evidence="3" id="KW-0233">DNA recombination</keyword>
<evidence type="ECO:0000256" key="3">
    <source>
        <dbReference type="ARBA" id="ARBA00023172"/>
    </source>
</evidence>
<evidence type="ECO:0000313" key="5">
    <source>
        <dbReference type="Proteomes" id="UP000305778"/>
    </source>
</evidence>
<dbReference type="GO" id="GO:0006310">
    <property type="term" value="P:DNA recombination"/>
    <property type="evidence" value="ECO:0007669"/>
    <property type="project" value="UniProtKB-KW"/>
</dbReference>
<dbReference type="InterPro" id="IPR050090">
    <property type="entry name" value="Tyrosine_recombinase_XerCD"/>
</dbReference>
<dbReference type="OrthoDB" id="5464621at2"/>
<gene>
    <name evidence="4" type="ORF">FCI23_22860</name>
</gene>
<protein>
    <recommendedName>
        <fullName evidence="6">Integrase</fullName>
    </recommendedName>
</protein>
<dbReference type="Proteomes" id="UP000305778">
    <property type="component" value="Unassembled WGS sequence"/>
</dbReference>
<comment type="similarity">
    <text evidence="1">Belongs to the 'phage' integrase family.</text>
</comment>
<evidence type="ECO:0008006" key="6">
    <source>
        <dbReference type="Google" id="ProtNLM"/>
    </source>
</evidence>
<accession>A0A4U0SJW2</accession>
<dbReference type="GO" id="GO:0015074">
    <property type="term" value="P:DNA integration"/>
    <property type="evidence" value="ECO:0007669"/>
    <property type="project" value="InterPro"/>
</dbReference>
<evidence type="ECO:0000256" key="2">
    <source>
        <dbReference type="ARBA" id="ARBA00023125"/>
    </source>
</evidence>
<dbReference type="AlphaFoldDB" id="A0A4U0SJW2"/>
<reference evidence="4 5" key="1">
    <citation type="submission" date="2019-04" db="EMBL/GenBank/DDBJ databases">
        <title>Streptomyces oryziradicis sp. nov., a novel actinomycete isolated from rhizosphere soil of rice (Oryza sativa L.).</title>
        <authorList>
            <person name="Li C."/>
        </authorList>
    </citation>
    <scope>NUCLEOTIDE SEQUENCE [LARGE SCALE GENOMIC DNA]</scope>
    <source>
        <strain evidence="4 5">NEAU-C40</strain>
    </source>
</reference>
<evidence type="ECO:0000256" key="1">
    <source>
        <dbReference type="ARBA" id="ARBA00008857"/>
    </source>
</evidence>
<dbReference type="PANTHER" id="PTHR30349">
    <property type="entry name" value="PHAGE INTEGRASE-RELATED"/>
    <property type="match status" value="1"/>
</dbReference>
<sequence>MGVDVRVQRPVAYDDQVVADALGEPPLPLGHADRVLAPFITIDGRTHGLTSNFLRHHCLAKPELGTASRIASDLVGWVDFLVNHRGLHPFEDHRDPVLAATEEDFNAYYRRRQYGQDAHMLTSEGWRNASSAIKRLYEYLQRRYQHTPPFEIIKVSKDGQWSGTTIAGYTPRRRNTGSAGIPLTPEYADYLLMGALRVDLSGHQQPYLGADRDHALISLALATGQRRHNLANITTHELPRISPLPISTMRVADQITKGDALVFTHRLQAVWDYVDNARAEITARTTYMPERPLRILEADQKRVRYEDPDHLGGVRTRLWADCDHKIRRRLVEPDGSSPIVFLNEFTGEPLAYRSLQHIIEGARDFVRAHITADFPGGFRLHDCRHTYAVHLTVCIYRGVIANSVPEHRRENWIADNIAAAVELVKFSLGHASESSTRLYNQSAHRFLAIPAEQFLGGN</sequence>
<dbReference type="Gene3D" id="1.10.443.10">
    <property type="entry name" value="Intergrase catalytic core"/>
    <property type="match status" value="1"/>
</dbReference>
<keyword evidence="2" id="KW-0238">DNA-binding</keyword>
<name>A0A4U0SJW2_9ACTN</name>
<comment type="caution">
    <text evidence="4">The sequence shown here is derived from an EMBL/GenBank/DDBJ whole genome shotgun (WGS) entry which is preliminary data.</text>
</comment>
<keyword evidence="5" id="KW-1185">Reference proteome</keyword>
<dbReference type="PANTHER" id="PTHR30349:SF41">
    <property type="entry name" value="INTEGRASE_RECOMBINASE PROTEIN MJ0367-RELATED"/>
    <property type="match status" value="1"/>
</dbReference>
<evidence type="ECO:0000313" key="4">
    <source>
        <dbReference type="EMBL" id="TKA09433.1"/>
    </source>
</evidence>
<dbReference type="SUPFAM" id="SSF56349">
    <property type="entry name" value="DNA breaking-rejoining enzymes"/>
    <property type="match status" value="1"/>
</dbReference>
<dbReference type="InterPro" id="IPR011010">
    <property type="entry name" value="DNA_brk_join_enz"/>
</dbReference>
<proteinExistence type="inferred from homology"/>
<dbReference type="GO" id="GO:0003677">
    <property type="term" value="F:DNA binding"/>
    <property type="evidence" value="ECO:0007669"/>
    <property type="project" value="UniProtKB-KW"/>
</dbReference>
<dbReference type="EMBL" id="SUMC01000022">
    <property type="protein sequence ID" value="TKA09433.1"/>
    <property type="molecule type" value="Genomic_DNA"/>
</dbReference>
<dbReference type="InterPro" id="IPR013762">
    <property type="entry name" value="Integrase-like_cat_sf"/>
</dbReference>
<dbReference type="RefSeq" id="WP_136725806.1">
    <property type="nucleotide sequence ID" value="NZ_SUMC01000022.1"/>
</dbReference>
<organism evidence="4 5">
    <name type="scientific">Actinacidiphila oryziradicis</name>
    <dbReference type="NCBI Taxonomy" id="2571141"/>
    <lineage>
        <taxon>Bacteria</taxon>
        <taxon>Bacillati</taxon>
        <taxon>Actinomycetota</taxon>
        <taxon>Actinomycetes</taxon>
        <taxon>Kitasatosporales</taxon>
        <taxon>Streptomycetaceae</taxon>
        <taxon>Actinacidiphila</taxon>
    </lineage>
</organism>